<dbReference type="SUPFAM" id="SSF103657">
    <property type="entry name" value="BAR/IMD domain-like"/>
    <property type="match status" value="1"/>
</dbReference>
<accession>A0AAV9UUK2</accession>
<reference evidence="3 4" key="1">
    <citation type="submission" date="2019-10" db="EMBL/GenBank/DDBJ databases">
        <authorList>
            <person name="Palmer J.M."/>
        </authorList>
    </citation>
    <scope>NUCLEOTIDE SEQUENCE [LARGE SCALE GENOMIC DNA]</scope>
    <source>
        <strain evidence="3 4">TWF696</strain>
    </source>
</reference>
<evidence type="ECO:0000259" key="2">
    <source>
        <dbReference type="PROSITE" id="PS51021"/>
    </source>
</evidence>
<dbReference type="InterPro" id="IPR004148">
    <property type="entry name" value="BAR_dom"/>
</dbReference>
<feature type="compositionally biased region" description="Polar residues" evidence="1">
    <location>
        <begin position="241"/>
        <end position="250"/>
    </location>
</feature>
<dbReference type="EMBL" id="JAVHNQ010000004">
    <property type="protein sequence ID" value="KAK6349636.1"/>
    <property type="molecule type" value="Genomic_DNA"/>
</dbReference>
<name>A0AAV9UUK2_9PEZI</name>
<evidence type="ECO:0000256" key="1">
    <source>
        <dbReference type="SAM" id="MobiDB-lite"/>
    </source>
</evidence>
<feature type="compositionally biased region" description="Polar residues" evidence="1">
    <location>
        <begin position="418"/>
        <end position="427"/>
    </location>
</feature>
<gene>
    <name evidence="3" type="ORF">TWF696_005918</name>
</gene>
<protein>
    <recommendedName>
        <fullName evidence="2">BAR domain-containing protein</fullName>
    </recommendedName>
</protein>
<proteinExistence type="predicted"/>
<dbReference type="Pfam" id="PF03114">
    <property type="entry name" value="BAR"/>
    <property type="match status" value="1"/>
</dbReference>
<dbReference type="Gene3D" id="1.20.1270.60">
    <property type="entry name" value="Arfaptin homology (AH) domain/BAR domain"/>
    <property type="match status" value="1"/>
</dbReference>
<feature type="compositionally biased region" description="Polar residues" evidence="1">
    <location>
        <begin position="349"/>
        <end position="363"/>
    </location>
</feature>
<comment type="caution">
    <text evidence="3">The sequence shown here is derived from an EMBL/GenBank/DDBJ whole genome shotgun (WGS) entry which is preliminary data.</text>
</comment>
<feature type="compositionally biased region" description="Low complexity" evidence="1">
    <location>
        <begin position="306"/>
        <end position="318"/>
    </location>
</feature>
<evidence type="ECO:0000313" key="3">
    <source>
        <dbReference type="EMBL" id="KAK6349636.1"/>
    </source>
</evidence>
<organism evidence="3 4">
    <name type="scientific">Orbilia brochopaga</name>
    <dbReference type="NCBI Taxonomy" id="3140254"/>
    <lineage>
        <taxon>Eukaryota</taxon>
        <taxon>Fungi</taxon>
        <taxon>Dikarya</taxon>
        <taxon>Ascomycota</taxon>
        <taxon>Pezizomycotina</taxon>
        <taxon>Orbiliomycetes</taxon>
        <taxon>Orbiliales</taxon>
        <taxon>Orbiliaceae</taxon>
        <taxon>Orbilia</taxon>
    </lineage>
</organism>
<evidence type="ECO:0000313" key="4">
    <source>
        <dbReference type="Proteomes" id="UP001375240"/>
    </source>
</evidence>
<dbReference type="AlphaFoldDB" id="A0AAV9UUK2"/>
<sequence length="427" mass="48850">MNKKFDRVLQWSKEKMGNDNKTSTTDEFKALEMEMQMRHDGMERLHSSANIYIKSLSKRREGDDREKMIPVDIVGQAMVSHGEEFEPDSTYGQCLQRFGRVHESISRVQETYVQNINDNWLLGLERDLTHMKEYQAARRKLESRRLAYDTAQSKMQKQKKEDFRLEDELRSQRIKYEELSDEVLRRMNDIRDGEQETLAELGAFLDAELEYYDRCRNLLMRVKEQWPVQTTMQRNRERSRSTTTAHSFNNGARDEKEYDEPPPEPRPSIKSRGISASHGDWDGHGHGPGRRTPEPHSRAASWKVGSESSLSRTSSMESPATNPTRMLRTVTEPIAPPLPRGGSRPGFTRTPSYNAASEDTSPVDNRYSPEPQVRPLSRNASSQSLSASRRVVPPPPPPPVSRVQGKKPPPPPPPVKRSNLTALSVNQ</sequence>
<dbReference type="InterPro" id="IPR027267">
    <property type="entry name" value="AH/BAR_dom_sf"/>
</dbReference>
<feature type="compositionally biased region" description="Low complexity" evidence="1">
    <location>
        <begin position="376"/>
        <end position="391"/>
    </location>
</feature>
<dbReference type="PROSITE" id="PS51021">
    <property type="entry name" value="BAR"/>
    <property type="match status" value="1"/>
</dbReference>
<feature type="domain" description="BAR" evidence="2">
    <location>
        <begin position="13"/>
        <end position="235"/>
    </location>
</feature>
<feature type="compositionally biased region" description="Basic and acidic residues" evidence="1">
    <location>
        <begin position="279"/>
        <end position="297"/>
    </location>
</feature>
<feature type="region of interest" description="Disordered" evidence="1">
    <location>
        <begin position="229"/>
        <end position="427"/>
    </location>
</feature>
<dbReference type="GO" id="GO:0005737">
    <property type="term" value="C:cytoplasm"/>
    <property type="evidence" value="ECO:0007669"/>
    <property type="project" value="InterPro"/>
</dbReference>
<dbReference type="Proteomes" id="UP001375240">
    <property type="component" value="Unassembled WGS sequence"/>
</dbReference>
<keyword evidence="4" id="KW-1185">Reference proteome</keyword>
<dbReference type="SMART" id="SM00721">
    <property type="entry name" value="BAR"/>
    <property type="match status" value="1"/>
</dbReference>